<evidence type="ECO:0000256" key="8">
    <source>
        <dbReference type="SAM" id="MobiDB-lite"/>
    </source>
</evidence>
<comment type="subcellular location">
    <subcellularLocation>
        <location evidence="1 5">Cytoplasm</location>
    </subcellularLocation>
</comment>
<keyword evidence="2 5" id="KW-0963">Cytoplasm</keyword>
<feature type="repeat" description="ANK" evidence="6">
    <location>
        <begin position="70"/>
        <end position="102"/>
    </location>
</feature>
<dbReference type="PIRSF" id="PIRSF038141">
    <property type="entry name" value="PP1_12ABC_vert"/>
    <property type="match status" value="1"/>
</dbReference>
<proteinExistence type="predicted"/>
<evidence type="ECO:0000313" key="11">
    <source>
        <dbReference type="Proteomes" id="UP000472262"/>
    </source>
</evidence>
<dbReference type="InterPro" id="IPR002110">
    <property type="entry name" value="Ankyrin_rpt"/>
</dbReference>
<dbReference type="InterPro" id="IPR036770">
    <property type="entry name" value="Ankyrin_rpt-contain_sf"/>
</dbReference>
<dbReference type="PANTHER" id="PTHR24179">
    <property type="entry name" value="PROTEIN PHOSPHATASE 1 REGULATORY SUBUNIT 12"/>
    <property type="match status" value="1"/>
</dbReference>
<evidence type="ECO:0000256" key="5">
    <source>
        <dbReference type="PIRNR" id="PIRNR038141"/>
    </source>
</evidence>
<dbReference type="InterPro" id="IPR031775">
    <property type="entry name" value="PRKG1_interact"/>
</dbReference>
<reference evidence="10" key="2">
    <citation type="submission" date="2025-09" db="UniProtKB">
        <authorList>
            <consortium name="Ensembl"/>
        </authorList>
    </citation>
    <scope>IDENTIFICATION</scope>
</reference>
<comment type="subunit">
    <text evidence="5">PP1 comprises a catalytic subunit, and one or several targeting or regulatory subunits.</text>
</comment>
<sequence>MADAKQKRNEQLKRWIGSETDLEPPVLKKKKTKVKFDDGAVFLAACSSGDTEEVLRMLDRCADINYANVDGLTALHQACIDDNVDMVTFLVEHGACINQPDNEGWIPLHAAASCGYLDIAEYLISQGANVGVVNSEGETPLDIAEEEAMEELLQNEINRQGVDIEAARKEEERIMLRDARQWLNSGQINDVRHAKSGGTALHVAAAKGYAEVLKLLIQAGYDVNIKDYDGWTPLHAAAHWGKEEACRILVEHLCEMDIVNKVGQTAFDVADEDILGYLEELQKKQNLLLSEKKDVKKSHLIETTTTGDNNQSVKPLKSKETLLLEPDKTVPRIETLEPEKVDEEEGEGKKDESSCSSEEEDEEDSESENESDNITALVPGGEPGCPALWRQGLRKTGISLVPKKAMVRPRCVQHCDSRPNLSSSQEKEKTRLAYVAPTIPRRHVSTSDIDEKENRDSAASLVRSGSYTRRRWEEDLKNSDGTASQNRTSSYQRRLAFILVTKLVLLARTFKEMGESRSLFPAGVTLTDLQEAEKTIGRSRPTWPREEEKEEKEKQDKEKQEEKKETETKEDDYRSRYRSFEEVRKTPSCSRSQRTEYDPVSTSTSYLDRYESLSSRGIGESRRPYSRFERDDTTDYKKLYEQILAENEKLKAQLRGTELELADLKLQLEKATQERRALERKISEMEEELKNLPQVKQVQSLRQYNERLQAENRALARVLSKISQGCSHLPAADL</sequence>
<dbReference type="FunFam" id="1.25.40.20:FF:000004">
    <property type="entry name" value="Phosphatase 1 regulatory subunit 12A"/>
    <property type="match status" value="1"/>
</dbReference>
<dbReference type="PANTHER" id="PTHR24179:SF20">
    <property type="entry name" value="PROTEIN PHOSPHATASE 1 REGULATORY SUBUNIT 12A"/>
    <property type="match status" value="1"/>
</dbReference>
<keyword evidence="11" id="KW-1185">Reference proteome</keyword>
<feature type="repeat" description="ANK" evidence="6">
    <location>
        <begin position="196"/>
        <end position="228"/>
    </location>
</feature>
<evidence type="ECO:0000313" key="10">
    <source>
        <dbReference type="Ensembl" id="ENSSGRP00000083131.1"/>
    </source>
</evidence>
<evidence type="ECO:0000256" key="4">
    <source>
        <dbReference type="ARBA" id="ARBA00023043"/>
    </source>
</evidence>
<dbReference type="PRINTS" id="PR01415">
    <property type="entry name" value="ANKYRIN"/>
</dbReference>
<protein>
    <recommendedName>
        <fullName evidence="5">Protein phosphatase 1 regulatory subunit</fullName>
    </recommendedName>
</protein>
<reference evidence="10" key="1">
    <citation type="submission" date="2025-08" db="UniProtKB">
        <authorList>
            <consortium name="Ensembl"/>
        </authorList>
    </citation>
    <scope>IDENTIFICATION</scope>
</reference>
<dbReference type="SMART" id="SM00248">
    <property type="entry name" value="ANK"/>
    <property type="match status" value="6"/>
</dbReference>
<dbReference type="Ensembl" id="ENSSGRT00000088535.1">
    <property type="protein sequence ID" value="ENSSGRP00000083131.1"/>
    <property type="gene ID" value="ENSSGRG00000041970.1"/>
</dbReference>
<gene>
    <name evidence="10" type="primary">LOC107591124</name>
</gene>
<feature type="compositionally biased region" description="Basic and acidic residues" evidence="8">
    <location>
        <begin position="543"/>
        <end position="585"/>
    </location>
</feature>
<dbReference type="GO" id="GO:0004857">
    <property type="term" value="F:enzyme inhibitor activity"/>
    <property type="evidence" value="ECO:0007669"/>
    <property type="project" value="TreeGrafter"/>
</dbReference>
<evidence type="ECO:0000259" key="9">
    <source>
        <dbReference type="Pfam" id="PF15898"/>
    </source>
</evidence>
<feature type="region of interest" description="Disordered" evidence="8">
    <location>
        <begin position="303"/>
        <end position="389"/>
    </location>
</feature>
<dbReference type="Gene3D" id="6.10.250.1820">
    <property type="match status" value="1"/>
</dbReference>
<name>A0A672R3Z6_SINGR</name>
<keyword evidence="7" id="KW-0175">Coiled coil</keyword>
<feature type="region of interest" description="Disordered" evidence="8">
    <location>
        <begin position="531"/>
        <end position="603"/>
    </location>
</feature>
<keyword evidence="3" id="KW-0677">Repeat</keyword>
<dbReference type="SUPFAM" id="SSF48403">
    <property type="entry name" value="Ankyrin repeat"/>
    <property type="match status" value="1"/>
</dbReference>
<dbReference type="GO" id="GO:0019208">
    <property type="term" value="F:phosphatase regulator activity"/>
    <property type="evidence" value="ECO:0007669"/>
    <property type="project" value="UniProtKB-UniRule"/>
</dbReference>
<dbReference type="InterPro" id="IPR017401">
    <property type="entry name" value="MYPT1/MYPT2/Mbs85"/>
</dbReference>
<evidence type="ECO:0000256" key="3">
    <source>
        <dbReference type="ARBA" id="ARBA00022737"/>
    </source>
</evidence>
<feature type="coiled-coil region" evidence="7">
    <location>
        <begin position="640"/>
        <end position="721"/>
    </location>
</feature>
<dbReference type="Pfam" id="PF15898">
    <property type="entry name" value="PRKG1_interact"/>
    <property type="match status" value="1"/>
</dbReference>
<dbReference type="GO" id="GO:0031672">
    <property type="term" value="C:A band"/>
    <property type="evidence" value="ECO:0007669"/>
    <property type="project" value="TreeGrafter"/>
</dbReference>
<organism evidence="10 11">
    <name type="scientific">Sinocyclocheilus grahami</name>
    <name type="common">Dianchi golden-line fish</name>
    <name type="synonym">Barbus grahami</name>
    <dbReference type="NCBI Taxonomy" id="75366"/>
    <lineage>
        <taxon>Eukaryota</taxon>
        <taxon>Metazoa</taxon>
        <taxon>Chordata</taxon>
        <taxon>Craniata</taxon>
        <taxon>Vertebrata</taxon>
        <taxon>Euteleostomi</taxon>
        <taxon>Actinopterygii</taxon>
        <taxon>Neopterygii</taxon>
        <taxon>Teleostei</taxon>
        <taxon>Ostariophysi</taxon>
        <taxon>Cypriniformes</taxon>
        <taxon>Cyprinidae</taxon>
        <taxon>Cyprininae</taxon>
        <taxon>Sinocyclocheilus</taxon>
    </lineage>
</organism>
<dbReference type="Gene3D" id="1.25.40.20">
    <property type="entry name" value="Ankyrin repeat-containing domain"/>
    <property type="match status" value="2"/>
</dbReference>
<dbReference type="GO" id="GO:0007165">
    <property type="term" value="P:signal transduction"/>
    <property type="evidence" value="ECO:0007669"/>
    <property type="project" value="InterPro"/>
</dbReference>
<dbReference type="Pfam" id="PF12796">
    <property type="entry name" value="Ank_2"/>
    <property type="match status" value="2"/>
</dbReference>
<dbReference type="FunFam" id="1.25.40.20:FF:000876">
    <property type="entry name" value="Protein phosphatase 1 regulatory subunit 12A"/>
    <property type="match status" value="1"/>
</dbReference>
<dbReference type="InterPro" id="IPR051226">
    <property type="entry name" value="PP1_Regulatory_Subunit"/>
</dbReference>
<dbReference type="PROSITE" id="PS50088">
    <property type="entry name" value="ANK_REPEAT"/>
    <property type="match status" value="4"/>
</dbReference>
<dbReference type="AlphaFoldDB" id="A0A672R3Z6"/>
<feature type="repeat" description="ANK" evidence="6">
    <location>
        <begin position="103"/>
        <end position="135"/>
    </location>
</feature>
<evidence type="ECO:0000256" key="6">
    <source>
        <dbReference type="PROSITE-ProRule" id="PRU00023"/>
    </source>
</evidence>
<accession>A0A672R3Z6</accession>
<dbReference type="Proteomes" id="UP000472262">
    <property type="component" value="Unassembled WGS sequence"/>
</dbReference>
<keyword evidence="4 6" id="KW-0040">ANK repeat</keyword>
<feature type="compositionally biased region" description="Polar residues" evidence="8">
    <location>
        <begin position="303"/>
        <end position="313"/>
    </location>
</feature>
<dbReference type="PROSITE" id="PS50297">
    <property type="entry name" value="ANK_REP_REGION"/>
    <property type="match status" value="4"/>
</dbReference>
<evidence type="ECO:0000256" key="2">
    <source>
        <dbReference type="ARBA" id="ARBA00022490"/>
    </source>
</evidence>
<feature type="domain" description="cGMP-dependent protein kinase interacting" evidence="9">
    <location>
        <begin position="635"/>
        <end position="724"/>
    </location>
</feature>
<evidence type="ECO:0000256" key="7">
    <source>
        <dbReference type="SAM" id="Coils"/>
    </source>
</evidence>
<evidence type="ECO:0000256" key="1">
    <source>
        <dbReference type="ARBA" id="ARBA00004496"/>
    </source>
</evidence>
<feature type="repeat" description="ANK" evidence="6">
    <location>
        <begin position="229"/>
        <end position="261"/>
    </location>
</feature>
<dbReference type="GO" id="GO:0019901">
    <property type="term" value="F:protein kinase binding"/>
    <property type="evidence" value="ECO:0007669"/>
    <property type="project" value="InterPro"/>
</dbReference>
<dbReference type="GO" id="GO:0030018">
    <property type="term" value="C:Z disc"/>
    <property type="evidence" value="ECO:0007669"/>
    <property type="project" value="TreeGrafter"/>
</dbReference>
<feature type="compositionally biased region" description="Acidic residues" evidence="8">
    <location>
        <begin position="357"/>
        <end position="371"/>
    </location>
</feature>
<feature type="compositionally biased region" description="Basic and acidic residues" evidence="8">
    <location>
        <begin position="317"/>
        <end position="339"/>
    </location>
</feature>